<comment type="caution">
    <text evidence="1">The sequence shown here is derived from an EMBL/GenBank/DDBJ whole genome shotgun (WGS) entry which is preliminary data.</text>
</comment>
<dbReference type="EMBL" id="RBXL01000001">
    <property type="protein sequence ID" value="RKT44468.1"/>
    <property type="molecule type" value="Genomic_DNA"/>
</dbReference>
<dbReference type="Proteomes" id="UP000274556">
    <property type="component" value="Unassembled WGS sequence"/>
</dbReference>
<evidence type="ECO:0000313" key="2">
    <source>
        <dbReference type="Proteomes" id="UP000274556"/>
    </source>
</evidence>
<dbReference type="RefSeq" id="WP_120796907.1">
    <property type="nucleotide sequence ID" value="NZ_RBXL01000001.1"/>
</dbReference>
<keyword evidence="2" id="KW-1185">Reference proteome</keyword>
<protein>
    <submittedName>
        <fullName evidence="1">Uncharacterized protein</fullName>
    </submittedName>
</protein>
<sequence length="141" mass="14949">MSIISVRAGQSIPAQLESAPEKFRRSLGVLLTSAFLAGASTASSADFPYVLGDIPLSPEEYRSYLRADPPAALEQIEQDLPKDDDARRGLDHRLVQLLAVPAKSGLPALILSGQDGLTTHLVADVGEGMIEALGATRPDRS</sequence>
<name>A0A495V9K1_9GAMM</name>
<dbReference type="AlphaFoldDB" id="A0A495V9K1"/>
<reference evidence="1 2" key="1">
    <citation type="submission" date="2018-10" db="EMBL/GenBank/DDBJ databases">
        <title>Genomic Encyclopedia of Archaeal and Bacterial Type Strains, Phase II (KMG-II): from individual species to whole genera.</title>
        <authorList>
            <person name="Goeker M."/>
        </authorList>
    </citation>
    <scope>NUCLEOTIDE SEQUENCE [LARGE SCALE GENOMIC DNA]</scope>
    <source>
        <strain evidence="1 2">DSM 235</strain>
    </source>
</reference>
<proteinExistence type="predicted"/>
<evidence type="ECO:0000313" key="1">
    <source>
        <dbReference type="EMBL" id="RKT44468.1"/>
    </source>
</evidence>
<gene>
    <name evidence="1" type="ORF">BDD21_1852</name>
</gene>
<organism evidence="1 2">
    <name type="scientific">Thiocapsa rosea</name>
    <dbReference type="NCBI Taxonomy" id="69360"/>
    <lineage>
        <taxon>Bacteria</taxon>
        <taxon>Pseudomonadati</taxon>
        <taxon>Pseudomonadota</taxon>
        <taxon>Gammaproteobacteria</taxon>
        <taxon>Chromatiales</taxon>
        <taxon>Chromatiaceae</taxon>
        <taxon>Thiocapsa</taxon>
    </lineage>
</organism>
<accession>A0A495V9K1</accession>